<evidence type="ECO:0000313" key="10">
    <source>
        <dbReference type="EMBL" id="EAY14438.1"/>
    </source>
</evidence>
<dbReference type="KEGG" id="tva:4772426"/>
<evidence type="ECO:0000256" key="3">
    <source>
        <dbReference type="ARBA" id="ARBA00022692"/>
    </source>
</evidence>
<feature type="transmembrane region" description="Helical" evidence="8">
    <location>
        <begin position="103"/>
        <end position="125"/>
    </location>
</feature>
<comment type="similarity">
    <text evidence="2">Belongs to the TM2 family.</text>
</comment>
<reference evidence="10" key="1">
    <citation type="submission" date="2006-10" db="EMBL/GenBank/DDBJ databases">
        <authorList>
            <person name="Amadeo P."/>
            <person name="Zhao Q."/>
            <person name="Wortman J."/>
            <person name="Fraser-Liggett C."/>
            <person name="Carlton J."/>
        </authorList>
    </citation>
    <scope>NUCLEOTIDE SEQUENCE</scope>
    <source>
        <strain evidence="10">G3</strain>
    </source>
</reference>
<keyword evidence="11" id="KW-1185">Reference proteome</keyword>
<evidence type="ECO:0000313" key="11">
    <source>
        <dbReference type="Proteomes" id="UP000001542"/>
    </source>
</evidence>
<dbReference type="VEuPathDB" id="TrichDB:TVAG_426310"/>
<dbReference type="EMBL" id="DS113270">
    <property type="protein sequence ID" value="EAY14438.1"/>
    <property type="molecule type" value="Genomic_DNA"/>
</dbReference>
<dbReference type="GO" id="GO:0016020">
    <property type="term" value="C:membrane"/>
    <property type="evidence" value="ECO:0007669"/>
    <property type="project" value="UniProtKB-SubCell"/>
</dbReference>
<dbReference type="OrthoDB" id="10257855at2759"/>
<dbReference type="InterPro" id="IPR050932">
    <property type="entry name" value="TM2D1-3-like"/>
</dbReference>
<keyword evidence="6 8" id="KW-0472">Membrane</keyword>
<proteinExistence type="inferred from homology"/>
<feature type="domain" description="TM2" evidence="9">
    <location>
        <begin position="74"/>
        <end position="122"/>
    </location>
</feature>
<gene>
    <name evidence="10" type="ORF">TVAG_426310</name>
</gene>
<evidence type="ECO:0000256" key="4">
    <source>
        <dbReference type="ARBA" id="ARBA00022729"/>
    </source>
</evidence>
<dbReference type="InterPro" id="IPR007829">
    <property type="entry name" value="TM2"/>
</dbReference>
<evidence type="ECO:0000256" key="6">
    <source>
        <dbReference type="ARBA" id="ARBA00023136"/>
    </source>
</evidence>
<feature type="transmembrane region" description="Helical" evidence="8">
    <location>
        <begin position="77"/>
        <end position="97"/>
    </location>
</feature>
<protein>
    <submittedName>
        <fullName evidence="10">TM2 domain containing protein</fullName>
    </submittedName>
</protein>
<evidence type="ECO:0000256" key="7">
    <source>
        <dbReference type="ARBA" id="ARBA00023180"/>
    </source>
</evidence>
<keyword evidence="4" id="KW-0732">Signal</keyword>
<keyword evidence="7" id="KW-0325">Glycoprotein</keyword>
<organism evidence="10 11">
    <name type="scientific">Trichomonas vaginalis (strain ATCC PRA-98 / G3)</name>
    <dbReference type="NCBI Taxonomy" id="412133"/>
    <lineage>
        <taxon>Eukaryota</taxon>
        <taxon>Metamonada</taxon>
        <taxon>Parabasalia</taxon>
        <taxon>Trichomonadida</taxon>
        <taxon>Trichomonadidae</taxon>
        <taxon>Trichomonas</taxon>
    </lineage>
</organism>
<dbReference type="PANTHER" id="PTHR21016:SF1">
    <property type="entry name" value="TM2 DOMAIN-CONTAINING PROTEIN 1"/>
    <property type="match status" value="1"/>
</dbReference>
<evidence type="ECO:0000259" key="9">
    <source>
        <dbReference type="Pfam" id="PF05154"/>
    </source>
</evidence>
<accession>A2DYP8</accession>
<dbReference type="Pfam" id="PF05154">
    <property type="entry name" value="TM2"/>
    <property type="match status" value="1"/>
</dbReference>
<sequence length="155" mass="17640">MFSIFVFHCQSTACKDSYPWQYSCVEGDVSNISWATNFCYANNTWIQNCTVYDTVECTGNRTFSRYQWCPNRKGKSYSLAVVLSCLGGLFGFDRFYLGYTSLGFIKFFTFGIFFVDYILDIILILTQYLQPADGNGYSVSAPFPIIGHGIKNNLI</sequence>
<dbReference type="PANTHER" id="PTHR21016">
    <property type="entry name" value="BETA-AMYLOID BINDING PROTEIN-RELATED"/>
    <property type="match status" value="1"/>
</dbReference>
<evidence type="ECO:0000256" key="8">
    <source>
        <dbReference type="SAM" id="Phobius"/>
    </source>
</evidence>
<dbReference type="AlphaFoldDB" id="A2DYP8"/>
<evidence type="ECO:0000256" key="5">
    <source>
        <dbReference type="ARBA" id="ARBA00022989"/>
    </source>
</evidence>
<dbReference type="RefSeq" id="XP_001326661.1">
    <property type="nucleotide sequence ID" value="XM_001326626.1"/>
</dbReference>
<dbReference type="InParanoid" id="A2DYP8"/>
<evidence type="ECO:0000256" key="2">
    <source>
        <dbReference type="ARBA" id="ARBA00008284"/>
    </source>
</evidence>
<name>A2DYP8_TRIV3</name>
<keyword evidence="5 8" id="KW-1133">Transmembrane helix</keyword>
<reference evidence="10" key="2">
    <citation type="journal article" date="2007" name="Science">
        <title>Draft genome sequence of the sexually transmitted pathogen Trichomonas vaginalis.</title>
        <authorList>
            <person name="Carlton J.M."/>
            <person name="Hirt R.P."/>
            <person name="Silva J.C."/>
            <person name="Delcher A.L."/>
            <person name="Schatz M."/>
            <person name="Zhao Q."/>
            <person name="Wortman J.R."/>
            <person name="Bidwell S.L."/>
            <person name="Alsmark U.C.M."/>
            <person name="Besteiro S."/>
            <person name="Sicheritz-Ponten T."/>
            <person name="Noel C.J."/>
            <person name="Dacks J.B."/>
            <person name="Foster P.G."/>
            <person name="Simillion C."/>
            <person name="Van de Peer Y."/>
            <person name="Miranda-Saavedra D."/>
            <person name="Barton G.J."/>
            <person name="Westrop G.D."/>
            <person name="Mueller S."/>
            <person name="Dessi D."/>
            <person name="Fiori P.L."/>
            <person name="Ren Q."/>
            <person name="Paulsen I."/>
            <person name="Zhang H."/>
            <person name="Bastida-Corcuera F.D."/>
            <person name="Simoes-Barbosa A."/>
            <person name="Brown M.T."/>
            <person name="Hayes R.D."/>
            <person name="Mukherjee M."/>
            <person name="Okumura C.Y."/>
            <person name="Schneider R."/>
            <person name="Smith A.J."/>
            <person name="Vanacova S."/>
            <person name="Villalvazo M."/>
            <person name="Haas B.J."/>
            <person name="Pertea M."/>
            <person name="Feldblyum T.V."/>
            <person name="Utterback T.R."/>
            <person name="Shu C.L."/>
            <person name="Osoegawa K."/>
            <person name="de Jong P.J."/>
            <person name="Hrdy I."/>
            <person name="Horvathova L."/>
            <person name="Zubacova Z."/>
            <person name="Dolezal P."/>
            <person name="Malik S.B."/>
            <person name="Logsdon J.M. Jr."/>
            <person name="Henze K."/>
            <person name="Gupta A."/>
            <person name="Wang C.C."/>
            <person name="Dunne R.L."/>
            <person name="Upcroft J.A."/>
            <person name="Upcroft P."/>
            <person name="White O."/>
            <person name="Salzberg S.L."/>
            <person name="Tang P."/>
            <person name="Chiu C.-H."/>
            <person name="Lee Y.-S."/>
            <person name="Embley T.M."/>
            <person name="Coombs G.H."/>
            <person name="Mottram J.C."/>
            <person name="Tachezy J."/>
            <person name="Fraser-Liggett C.M."/>
            <person name="Johnson P.J."/>
        </authorList>
    </citation>
    <scope>NUCLEOTIDE SEQUENCE [LARGE SCALE GENOMIC DNA]</scope>
    <source>
        <strain evidence="10">G3</strain>
    </source>
</reference>
<evidence type="ECO:0000256" key="1">
    <source>
        <dbReference type="ARBA" id="ARBA00004141"/>
    </source>
</evidence>
<dbReference type="eggNOG" id="KOG4272">
    <property type="taxonomic scope" value="Eukaryota"/>
</dbReference>
<keyword evidence="3 8" id="KW-0812">Transmembrane</keyword>
<dbReference type="VEuPathDB" id="TrichDB:TVAGG3_0850510"/>
<dbReference type="Proteomes" id="UP000001542">
    <property type="component" value="Unassembled WGS sequence"/>
</dbReference>
<comment type="subcellular location">
    <subcellularLocation>
        <location evidence="1">Membrane</location>
        <topology evidence="1">Multi-pass membrane protein</topology>
    </subcellularLocation>
</comment>